<sequence length="229" mass="26077">MSFPSFPRLPPEVLAMITGYYIGGLAGPRNIEIRVRMTDPGYEITEAEYSTTQRKDVYTSTSRPFVSQGIHGVKQEVQAECERLNPDVIRLEDGPKIWFDAARDTIFDAMSLYSLKQFTDNNPPTTLTAQHHGFDLIQNLETPLSTTAGCLDRARNYFSARPIKWNLPVTRRKYQYAERRLRVGSRADRGQRDPAHAREPAGPQQDPFSSREVWARWCGGYGLDMDFLG</sequence>
<feature type="region of interest" description="Disordered" evidence="1">
    <location>
        <begin position="183"/>
        <end position="208"/>
    </location>
</feature>
<gene>
    <name evidence="3" type="ORF">B2J93_5698</name>
</gene>
<proteinExistence type="predicted"/>
<protein>
    <recommendedName>
        <fullName evidence="2">2EXR domain-containing protein</fullName>
    </recommendedName>
</protein>
<evidence type="ECO:0000313" key="3">
    <source>
        <dbReference type="EMBL" id="OWP04679.1"/>
    </source>
</evidence>
<feature type="compositionally biased region" description="Basic and acidic residues" evidence="1">
    <location>
        <begin position="183"/>
        <end position="199"/>
    </location>
</feature>
<dbReference type="EMBL" id="MZNU01000095">
    <property type="protein sequence ID" value="OWP04679.1"/>
    <property type="molecule type" value="Genomic_DNA"/>
</dbReference>
<accession>A0A218Z9C7</accession>
<dbReference type="InterPro" id="IPR045518">
    <property type="entry name" value="2EXR"/>
</dbReference>
<dbReference type="Pfam" id="PF20150">
    <property type="entry name" value="2EXR"/>
    <property type="match status" value="1"/>
</dbReference>
<evidence type="ECO:0000313" key="4">
    <source>
        <dbReference type="Proteomes" id="UP000242519"/>
    </source>
</evidence>
<feature type="domain" description="2EXR" evidence="2">
    <location>
        <begin position="3"/>
        <end position="106"/>
    </location>
</feature>
<keyword evidence="4" id="KW-1185">Reference proteome</keyword>
<reference evidence="3 4" key="1">
    <citation type="submission" date="2017-04" db="EMBL/GenBank/DDBJ databases">
        <title>Draft genome sequence of Marssonina coronaria NL1: causal agent of apple blotch.</title>
        <authorList>
            <person name="Cheng Q."/>
        </authorList>
    </citation>
    <scope>NUCLEOTIDE SEQUENCE [LARGE SCALE GENOMIC DNA]</scope>
    <source>
        <strain evidence="3 4">NL1</strain>
    </source>
</reference>
<name>A0A218Z9C7_9HELO</name>
<dbReference type="OrthoDB" id="3548310at2759"/>
<dbReference type="Proteomes" id="UP000242519">
    <property type="component" value="Unassembled WGS sequence"/>
</dbReference>
<dbReference type="InParanoid" id="A0A218Z9C7"/>
<evidence type="ECO:0000256" key="1">
    <source>
        <dbReference type="SAM" id="MobiDB-lite"/>
    </source>
</evidence>
<organism evidence="3 4">
    <name type="scientific">Diplocarpon coronariae</name>
    <dbReference type="NCBI Taxonomy" id="2795749"/>
    <lineage>
        <taxon>Eukaryota</taxon>
        <taxon>Fungi</taxon>
        <taxon>Dikarya</taxon>
        <taxon>Ascomycota</taxon>
        <taxon>Pezizomycotina</taxon>
        <taxon>Leotiomycetes</taxon>
        <taxon>Helotiales</taxon>
        <taxon>Drepanopezizaceae</taxon>
        <taxon>Diplocarpon</taxon>
    </lineage>
</organism>
<evidence type="ECO:0000259" key="2">
    <source>
        <dbReference type="Pfam" id="PF20150"/>
    </source>
</evidence>
<dbReference type="AlphaFoldDB" id="A0A218Z9C7"/>
<comment type="caution">
    <text evidence="3">The sequence shown here is derived from an EMBL/GenBank/DDBJ whole genome shotgun (WGS) entry which is preliminary data.</text>
</comment>